<sequence length="388" mass="41881">MIGEHPAVAQLAVAVRDERLFAYVVPADLDSDGIAELMREHLQDSRRHFDEEHREGRTVQQANTTVVEHIEALRPQRLLEIGCGAGALLRELLPACGRYVATDFSPVAINRLRSEFAGKSGLMLLTREATDFRGFRDGSFDAVVIDSLIRHLPGLPTADELIRRAVSALVDGGTLIITDVSKHGGDELAIDPAYFSSLPGRISRVAKVMLIDREDGYDVLVTVAAPRPLAEPGVIPPGLANDPLHAMRAKRLSIQIRDLARQRLPSHVVPAGVLIIDELPLSPNGEVNVRQLPVPSVDSGGSASRGTGEAALHALFAEVLGVEAASPDDGFFDLGGHSLLVLRLHRLIKSRLGVDIPMETIFREPTPAALAAYLNQPTRGGNNGHESF</sequence>
<dbReference type="Pfam" id="PF08242">
    <property type="entry name" value="Methyltransf_12"/>
    <property type="match status" value="1"/>
</dbReference>
<comment type="caution">
    <text evidence="4">The sequence shown here is derived from an EMBL/GenBank/DDBJ whole genome shotgun (WGS) entry which is preliminary data.</text>
</comment>
<dbReference type="PROSITE" id="PS50075">
    <property type="entry name" value="CARRIER"/>
    <property type="match status" value="1"/>
</dbReference>
<keyword evidence="5" id="KW-1185">Reference proteome</keyword>
<dbReference type="PANTHER" id="PTHR45527">
    <property type="entry name" value="NONRIBOSOMAL PEPTIDE SYNTHETASE"/>
    <property type="match status" value="1"/>
</dbReference>
<name>A0ABW1NT36_9ACTN</name>
<reference evidence="5" key="1">
    <citation type="journal article" date="2019" name="Int. J. Syst. Evol. Microbiol.">
        <title>The Global Catalogue of Microorganisms (GCM) 10K type strain sequencing project: providing services to taxonomists for standard genome sequencing and annotation.</title>
        <authorList>
            <consortium name="The Broad Institute Genomics Platform"/>
            <consortium name="The Broad Institute Genome Sequencing Center for Infectious Disease"/>
            <person name="Wu L."/>
            <person name="Ma J."/>
        </authorList>
    </citation>
    <scope>NUCLEOTIDE SEQUENCE [LARGE SCALE GENOMIC DNA]</scope>
    <source>
        <strain evidence="5">JCM 30346</strain>
    </source>
</reference>
<dbReference type="EMBL" id="JBHSRF010000091">
    <property type="protein sequence ID" value="MFC6086544.1"/>
    <property type="molecule type" value="Genomic_DNA"/>
</dbReference>
<dbReference type="SUPFAM" id="SSF47336">
    <property type="entry name" value="ACP-like"/>
    <property type="match status" value="1"/>
</dbReference>
<dbReference type="InterPro" id="IPR020806">
    <property type="entry name" value="PKS_PP-bd"/>
</dbReference>
<dbReference type="InterPro" id="IPR029063">
    <property type="entry name" value="SAM-dependent_MTases_sf"/>
</dbReference>
<proteinExistence type="predicted"/>
<dbReference type="CDD" id="cd02440">
    <property type="entry name" value="AdoMet_MTases"/>
    <property type="match status" value="1"/>
</dbReference>
<dbReference type="InterPro" id="IPR009081">
    <property type="entry name" value="PP-bd_ACP"/>
</dbReference>
<evidence type="ECO:0000259" key="3">
    <source>
        <dbReference type="PROSITE" id="PS50075"/>
    </source>
</evidence>
<dbReference type="SUPFAM" id="SSF53335">
    <property type="entry name" value="S-adenosyl-L-methionine-dependent methyltransferases"/>
    <property type="match status" value="1"/>
</dbReference>
<keyword evidence="2" id="KW-0597">Phosphoprotein</keyword>
<dbReference type="Proteomes" id="UP001596137">
    <property type="component" value="Unassembled WGS sequence"/>
</dbReference>
<organism evidence="4 5">
    <name type="scientific">Sphaerisporangium aureirubrum</name>
    <dbReference type="NCBI Taxonomy" id="1544736"/>
    <lineage>
        <taxon>Bacteria</taxon>
        <taxon>Bacillati</taxon>
        <taxon>Actinomycetota</taxon>
        <taxon>Actinomycetes</taxon>
        <taxon>Streptosporangiales</taxon>
        <taxon>Streptosporangiaceae</taxon>
        <taxon>Sphaerisporangium</taxon>
    </lineage>
</organism>
<protein>
    <submittedName>
        <fullName evidence="4">Phosphopantetheine-binding protein</fullName>
    </submittedName>
</protein>
<dbReference type="InterPro" id="IPR045851">
    <property type="entry name" value="AMP-bd_C_sf"/>
</dbReference>
<gene>
    <name evidence="4" type="ORF">ACFP1K_35610</name>
</gene>
<evidence type="ECO:0000256" key="1">
    <source>
        <dbReference type="ARBA" id="ARBA00022450"/>
    </source>
</evidence>
<keyword evidence="1" id="KW-0596">Phosphopantetheine</keyword>
<evidence type="ECO:0000313" key="4">
    <source>
        <dbReference type="EMBL" id="MFC6086544.1"/>
    </source>
</evidence>
<dbReference type="Gene3D" id="3.40.50.150">
    <property type="entry name" value="Vaccinia Virus protein VP39"/>
    <property type="match status" value="1"/>
</dbReference>
<feature type="domain" description="Carrier" evidence="3">
    <location>
        <begin position="303"/>
        <end position="378"/>
    </location>
</feature>
<dbReference type="PANTHER" id="PTHR45527:SF1">
    <property type="entry name" value="FATTY ACID SYNTHASE"/>
    <property type="match status" value="1"/>
</dbReference>
<dbReference type="InterPro" id="IPR036736">
    <property type="entry name" value="ACP-like_sf"/>
</dbReference>
<dbReference type="InterPro" id="IPR029058">
    <property type="entry name" value="AB_hydrolase_fold"/>
</dbReference>
<dbReference type="Gene3D" id="3.40.50.1820">
    <property type="entry name" value="alpha/beta hydrolase"/>
    <property type="match status" value="1"/>
</dbReference>
<accession>A0ABW1NT36</accession>
<dbReference type="Gene3D" id="3.30.300.30">
    <property type="match status" value="1"/>
</dbReference>
<evidence type="ECO:0000313" key="5">
    <source>
        <dbReference type="Proteomes" id="UP001596137"/>
    </source>
</evidence>
<dbReference type="SMART" id="SM00823">
    <property type="entry name" value="PKS_PP"/>
    <property type="match status" value="1"/>
</dbReference>
<dbReference type="InterPro" id="IPR013217">
    <property type="entry name" value="Methyltransf_12"/>
</dbReference>
<evidence type="ECO:0000256" key="2">
    <source>
        <dbReference type="ARBA" id="ARBA00022553"/>
    </source>
</evidence>
<dbReference type="Pfam" id="PF00550">
    <property type="entry name" value="PP-binding"/>
    <property type="match status" value="1"/>
</dbReference>
<dbReference type="RefSeq" id="WP_380761842.1">
    <property type="nucleotide sequence ID" value="NZ_JBHSRF010000091.1"/>
</dbReference>
<dbReference type="SUPFAM" id="SSF56801">
    <property type="entry name" value="Acetyl-CoA synthetase-like"/>
    <property type="match status" value="1"/>
</dbReference>